<dbReference type="Pfam" id="PF14326">
    <property type="entry name" value="DUF4384"/>
    <property type="match status" value="1"/>
</dbReference>
<sequence length="492" mass="52254">MLATLVVTACAPLPPKAADAQAALKPPATPVQRNVTNFSDALRCMDKLYIDYGARDVSVVLEDLSDSTKKVSAGTRDMMMSALSDQSRRSRAIDVIAFGQDANNAVAFMANAQKRSAFAVVPRFNLRGSITQMDEGVIKRQSDGGVSLGSLFGIGGSTSRQFSVMGLDVAMVDTARLALIPGVVSKNLTSITKEGDALDAQATLTKVGINFSTSLQRSEGTAQALRNMVELSSVELMGRLLKLPYWSCLGANASTPEIAEEIEDWFIGMDRGGELTAYFQTQLRNRGFFDGPANGVVTPALLQAVAAYRSASGMGNGSVVDLAFFTQFLSGPFPARPEQPFRDVPPPPAAASPAAPRVGLSLQPLASAAAADGLSFQVKTSAPAYVYCYAQAPNGKLQRIFPNRFVSDPRVEPAVPLVLPGKQGFKLLPTEADSVPVACFAAPREIYNDIPAALRWGDFQDLKAIKGFGDVQTLLEAVAREPIGAASLVLKK</sequence>
<comment type="caution">
    <text evidence="2">The sequence shown here is derived from an EMBL/GenBank/DDBJ whole genome shotgun (WGS) entry which is preliminary data.</text>
</comment>
<dbReference type="Gene3D" id="3.40.50.10610">
    <property type="entry name" value="ABC-type transport auxiliary lipoprotein component"/>
    <property type="match status" value="1"/>
</dbReference>
<dbReference type="Proteomes" id="UP000192505">
    <property type="component" value="Unassembled WGS sequence"/>
</dbReference>
<protein>
    <recommendedName>
        <fullName evidence="1">DUF4384 domain-containing protein</fullName>
    </recommendedName>
</protein>
<evidence type="ECO:0000259" key="1">
    <source>
        <dbReference type="Pfam" id="PF14326"/>
    </source>
</evidence>
<evidence type="ECO:0000313" key="3">
    <source>
        <dbReference type="Proteomes" id="UP000192505"/>
    </source>
</evidence>
<proteinExistence type="predicted"/>
<reference evidence="2 3" key="1">
    <citation type="submission" date="2017-01" db="EMBL/GenBank/DDBJ databases">
        <title>Novel large sulfur bacteria in the metagenomes of groundwater-fed chemosynthetic microbial mats in the Lake Huron basin.</title>
        <authorList>
            <person name="Sharrar A.M."/>
            <person name="Flood B.E."/>
            <person name="Bailey J.V."/>
            <person name="Jones D.S."/>
            <person name="Biddanda B."/>
            <person name="Ruberg S.A."/>
            <person name="Marcus D.N."/>
            <person name="Dick G.J."/>
        </authorList>
    </citation>
    <scope>NUCLEOTIDE SEQUENCE [LARGE SCALE GENOMIC DNA]</scope>
    <source>
        <strain evidence="2">A7</strain>
    </source>
</reference>
<dbReference type="InterPro" id="IPR025493">
    <property type="entry name" value="DUF4384"/>
</dbReference>
<feature type="domain" description="DUF4384" evidence="1">
    <location>
        <begin position="372"/>
        <end position="427"/>
    </location>
</feature>
<gene>
    <name evidence="2" type="ORF">BWK72_06375</name>
</gene>
<accession>A0A1W9KVJ9</accession>
<dbReference type="EMBL" id="MTEI01000003">
    <property type="protein sequence ID" value="OQW88610.1"/>
    <property type="molecule type" value="Genomic_DNA"/>
</dbReference>
<evidence type="ECO:0000313" key="2">
    <source>
        <dbReference type="EMBL" id="OQW88610.1"/>
    </source>
</evidence>
<organism evidence="2 3">
    <name type="scientific">Rhodoferax ferrireducens</name>
    <dbReference type="NCBI Taxonomy" id="192843"/>
    <lineage>
        <taxon>Bacteria</taxon>
        <taxon>Pseudomonadati</taxon>
        <taxon>Pseudomonadota</taxon>
        <taxon>Betaproteobacteria</taxon>
        <taxon>Burkholderiales</taxon>
        <taxon>Comamonadaceae</taxon>
        <taxon>Rhodoferax</taxon>
    </lineage>
</organism>
<dbReference type="AlphaFoldDB" id="A0A1W9KVJ9"/>
<name>A0A1W9KVJ9_9BURK</name>